<feature type="compositionally biased region" description="Polar residues" evidence="1">
    <location>
        <begin position="179"/>
        <end position="191"/>
    </location>
</feature>
<gene>
    <name evidence="2" type="ORF">QQZ08_009136</name>
</gene>
<feature type="compositionally biased region" description="Polar residues" evidence="1">
    <location>
        <begin position="212"/>
        <end position="229"/>
    </location>
</feature>
<dbReference type="EMBL" id="JAZAVK010000100">
    <property type="protein sequence ID" value="KAK7423240.1"/>
    <property type="molecule type" value="Genomic_DNA"/>
</dbReference>
<comment type="caution">
    <text evidence="2">The sequence shown here is derived from an EMBL/GenBank/DDBJ whole genome shotgun (WGS) entry which is preliminary data.</text>
</comment>
<evidence type="ECO:0000313" key="2">
    <source>
        <dbReference type="EMBL" id="KAK7423240.1"/>
    </source>
</evidence>
<sequence>MDVDFDSVGIIMWQQYLLILDGNSQISHLSDSSSVSNTWKVSLDWIIGLEDGEDAVAFLALYEAGSTSGSFSSHYFNITSGEEKTVSSTAEEAKAESTAEAATKTVVNKVTVTGAAAMKPATGSATAERQYNSQHREWSIDRCRAVVYTQAKARQTALVTQQQQQQQSMQSTQIHISQGQTPPAASSSPVHSTAGYAAGRWAEDNKLRIPRSPQTQPGYAPPQWNQQNVAEMGTLEHNG</sequence>
<feature type="region of interest" description="Disordered" evidence="1">
    <location>
        <begin position="169"/>
        <end position="239"/>
    </location>
</feature>
<name>A0ABR1HPT0_9HYPO</name>
<proteinExistence type="predicted"/>
<keyword evidence="3" id="KW-1185">Reference proteome</keyword>
<organism evidence="2 3">
    <name type="scientific">Neonectria magnoliae</name>
    <dbReference type="NCBI Taxonomy" id="2732573"/>
    <lineage>
        <taxon>Eukaryota</taxon>
        <taxon>Fungi</taxon>
        <taxon>Dikarya</taxon>
        <taxon>Ascomycota</taxon>
        <taxon>Pezizomycotina</taxon>
        <taxon>Sordariomycetes</taxon>
        <taxon>Hypocreomycetidae</taxon>
        <taxon>Hypocreales</taxon>
        <taxon>Nectriaceae</taxon>
        <taxon>Neonectria</taxon>
    </lineage>
</organism>
<protein>
    <submittedName>
        <fullName evidence="2">Uncharacterized protein</fullName>
    </submittedName>
</protein>
<reference evidence="2 3" key="1">
    <citation type="journal article" date="2025" name="Microbiol. Resour. Announc.">
        <title>Draft genome sequences for Neonectria magnoliae and Neonectria punicea, canker pathogens of Liriodendron tulipifera and Acer saccharum in West Virginia.</title>
        <authorList>
            <person name="Petronek H.M."/>
            <person name="Kasson M.T."/>
            <person name="Metheny A.M."/>
            <person name="Stauder C.M."/>
            <person name="Lovett B."/>
            <person name="Lynch S.C."/>
            <person name="Garnas J.R."/>
            <person name="Kasson L.R."/>
            <person name="Stajich J.E."/>
        </authorList>
    </citation>
    <scope>NUCLEOTIDE SEQUENCE [LARGE SCALE GENOMIC DNA]</scope>
    <source>
        <strain evidence="2 3">NRRL 64651</strain>
    </source>
</reference>
<accession>A0ABR1HPT0</accession>
<feature type="compositionally biased region" description="Low complexity" evidence="1">
    <location>
        <begin position="169"/>
        <end position="178"/>
    </location>
</feature>
<evidence type="ECO:0000256" key="1">
    <source>
        <dbReference type="SAM" id="MobiDB-lite"/>
    </source>
</evidence>
<evidence type="ECO:0000313" key="3">
    <source>
        <dbReference type="Proteomes" id="UP001498421"/>
    </source>
</evidence>
<dbReference type="Proteomes" id="UP001498421">
    <property type="component" value="Unassembled WGS sequence"/>
</dbReference>